<evidence type="ECO:0000313" key="6">
    <source>
        <dbReference type="EMBL" id="TQS13629.1"/>
    </source>
</evidence>
<dbReference type="PANTHER" id="PTHR43790">
    <property type="entry name" value="CARBOHYDRATE TRANSPORT ATP-BINDING PROTEIN MG119-RELATED"/>
    <property type="match status" value="1"/>
</dbReference>
<accession>A0A544YA32</accession>
<dbReference type="AlphaFoldDB" id="A0A544YA32"/>
<organism evidence="6 7">
    <name type="scientific">Microbispora hainanensis</name>
    <dbReference type="NCBI Taxonomy" id="568844"/>
    <lineage>
        <taxon>Bacteria</taxon>
        <taxon>Bacillati</taxon>
        <taxon>Actinomycetota</taxon>
        <taxon>Actinomycetes</taxon>
        <taxon>Streptosporangiales</taxon>
        <taxon>Streptosporangiaceae</taxon>
        <taxon>Microbispora</taxon>
    </lineage>
</organism>
<evidence type="ECO:0000256" key="1">
    <source>
        <dbReference type="ARBA" id="ARBA00022448"/>
    </source>
</evidence>
<dbReference type="EMBL" id="VIRM01000063">
    <property type="protein sequence ID" value="TQS13629.1"/>
    <property type="molecule type" value="Genomic_DNA"/>
</dbReference>
<dbReference type="Pfam" id="PF00005">
    <property type="entry name" value="ABC_tran"/>
    <property type="match status" value="2"/>
</dbReference>
<dbReference type="CDD" id="cd03215">
    <property type="entry name" value="ABC_Carb_Monos_II"/>
    <property type="match status" value="1"/>
</dbReference>
<evidence type="ECO:0000313" key="7">
    <source>
        <dbReference type="Proteomes" id="UP000316541"/>
    </source>
</evidence>
<sequence>MTASLRVCFLSGSPFEAEATVLQAAGICKSFQGAPALDHVTLALRAGEVHALVGGNGAGKSTLVKVLSGVCRPDSGRLRFLGEEIALSSPTEAARLGIATIHQDAGLVPTMSIAANLFLGREPRGRFGLIDFAAMHARAAELLSSYGLHADPRRPLGSLGDGARQLVALARAASADARLVVMDEPASSLERDELDVLFGAISRLRDEGRAVLYVTHRLDELYEICDRVTVLREGRVVHTGPLAGLDRRRLVSLLLGRPFHAERADAAVTGESPGPPADEPLLEARGLTRRHVLRDVSLALRTGEVVGLGGLRGAGRSETAKAIAGALRVDAGQVTIAGAPAGKWSIRNAIRAGVGLVPENRRVEGIVPTLSVRDNIALAALPRLSRAGIVSDAHLDRIVDTFMRRLGIQAVSPRQAAGELSGGNQQKVLLARWLAMHPKVLLLDEPSRGVDITTKMAMRSLLDDLAVDGLAILLISSDVSELVENCDSVVVLRDGAVVGELAGPEVSEDRIMGALAAG</sequence>
<reference evidence="6 7" key="1">
    <citation type="submission" date="2019-07" db="EMBL/GenBank/DDBJ databases">
        <title>Microbispora hainanensis DSM 45428.</title>
        <authorList>
            <person name="Thawai C."/>
        </authorList>
    </citation>
    <scope>NUCLEOTIDE SEQUENCE [LARGE SCALE GENOMIC DNA]</scope>
    <source>
        <strain evidence="6 7">DSM 45428</strain>
    </source>
</reference>
<dbReference type="InterPro" id="IPR017871">
    <property type="entry name" value="ABC_transporter-like_CS"/>
</dbReference>
<dbReference type="PANTHER" id="PTHR43790:SF9">
    <property type="entry name" value="GALACTOFURANOSE TRANSPORTER ATP-BINDING PROTEIN YTFR"/>
    <property type="match status" value="1"/>
</dbReference>
<feature type="domain" description="ABC transporter" evidence="5">
    <location>
        <begin position="276"/>
        <end position="515"/>
    </location>
</feature>
<feature type="domain" description="ABC transporter" evidence="5">
    <location>
        <begin position="22"/>
        <end position="258"/>
    </location>
</feature>
<dbReference type="SUPFAM" id="SSF52540">
    <property type="entry name" value="P-loop containing nucleoside triphosphate hydrolases"/>
    <property type="match status" value="2"/>
</dbReference>
<evidence type="ECO:0000256" key="2">
    <source>
        <dbReference type="ARBA" id="ARBA00022737"/>
    </source>
</evidence>
<dbReference type="PROSITE" id="PS00211">
    <property type="entry name" value="ABC_TRANSPORTER_1"/>
    <property type="match status" value="1"/>
</dbReference>
<dbReference type="SMART" id="SM00382">
    <property type="entry name" value="AAA"/>
    <property type="match status" value="2"/>
</dbReference>
<evidence type="ECO:0000259" key="5">
    <source>
        <dbReference type="PROSITE" id="PS50893"/>
    </source>
</evidence>
<dbReference type="Gene3D" id="3.40.50.300">
    <property type="entry name" value="P-loop containing nucleotide triphosphate hydrolases"/>
    <property type="match status" value="2"/>
</dbReference>
<keyword evidence="2" id="KW-0677">Repeat</keyword>
<keyword evidence="1" id="KW-0813">Transport</keyword>
<dbReference type="GO" id="GO:0016887">
    <property type="term" value="F:ATP hydrolysis activity"/>
    <property type="evidence" value="ECO:0007669"/>
    <property type="project" value="InterPro"/>
</dbReference>
<name>A0A544YA32_9ACTN</name>
<comment type="caution">
    <text evidence="6">The sequence shown here is derived from an EMBL/GenBank/DDBJ whole genome shotgun (WGS) entry which is preliminary data.</text>
</comment>
<gene>
    <name evidence="6" type="ORF">FLX08_34890</name>
</gene>
<proteinExistence type="predicted"/>
<dbReference type="InterPro" id="IPR003439">
    <property type="entry name" value="ABC_transporter-like_ATP-bd"/>
</dbReference>
<dbReference type="InterPro" id="IPR050107">
    <property type="entry name" value="ABC_carbohydrate_import_ATPase"/>
</dbReference>
<dbReference type="InterPro" id="IPR027417">
    <property type="entry name" value="P-loop_NTPase"/>
</dbReference>
<dbReference type="InterPro" id="IPR003593">
    <property type="entry name" value="AAA+_ATPase"/>
</dbReference>
<keyword evidence="3" id="KW-0547">Nucleotide-binding</keyword>
<dbReference type="PROSITE" id="PS50893">
    <property type="entry name" value="ABC_TRANSPORTER_2"/>
    <property type="match status" value="2"/>
</dbReference>
<protein>
    <submittedName>
        <fullName evidence="6">Sugar ABC transporter ATP-binding protein</fullName>
    </submittedName>
</protein>
<keyword evidence="4 6" id="KW-0067">ATP-binding</keyword>
<evidence type="ECO:0000256" key="4">
    <source>
        <dbReference type="ARBA" id="ARBA00022840"/>
    </source>
</evidence>
<evidence type="ECO:0000256" key="3">
    <source>
        <dbReference type="ARBA" id="ARBA00022741"/>
    </source>
</evidence>
<dbReference type="CDD" id="cd03216">
    <property type="entry name" value="ABC_Carb_Monos_I"/>
    <property type="match status" value="1"/>
</dbReference>
<dbReference type="Proteomes" id="UP000316541">
    <property type="component" value="Unassembled WGS sequence"/>
</dbReference>
<dbReference type="GO" id="GO:0005524">
    <property type="term" value="F:ATP binding"/>
    <property type="evidence" value="ECO:0007669"/>
    <property type="project" value="UniProtKB-KW"/>
</dbReference>